<dbReference type="FunFam" id="3.40.50.720:FF:000001">
    <property type="entry name" value="Glyceraldehyde-3-phosphate dehydrogenase"/>
    <property type="match status" value="1"/>
</dbReference>
<keyword evidence="5" id="KW-0520">NAD</keyword>
<dbReference type="Pfam" id="PF00044">
    <property type="entry name" value="Gp_dh_N"/>
    <property type="match status" value="1"/>
</dbReference>
<sequence length="344" mass="38037">METKVGISGTGRIGRLLIKKILSDTNKSMKLVAINSIYSAETVAHLLKYDSVHGTWDADISVQNDNLVINGKIFQIVSEREPENIPWEKMGVDIVMDASGKFTHRQGAEKHLRAGASHVIVTAPGEQMDLTVVMGVNDQLLDISKHKIISAASCTTNCVAPLLNILDQAFLVKRGWVTTVHAFTSDQKHIDNPHKDLRRARACTQSIVPTTTGVGKALEDVLPHLSHFVEGISIRVPTQDVSLADLTIEVSRAVTLDEVKSVFNGKLNKNHYVSYTNDPLVSVDFIGCDKSAVVDGLSIMATNNQIKLLAWYDNEWAYASRVIDLAQAVQERMEKEWLFPEILK</sequence>
<comment type="similarity">
    <text evidence="1 7">Belongs to the glyceraldehyde-3-phosphate dehydrogenase family.</text>
</comment>
<feature type="binding site" evidence="5">
    <location>
        <position position="80"/>
    </location>
    <ligand>
        <name>NAD(+)</name>
        <dbReference type="ChEBI" id="CHEBI:57540"/>
    </ligand>
</feature>
<dbReference type="SUPFAM" id="SSF55347">
    <property type="entry name" value="Glyceraldehyde-3-phosphate dehydrogenase-like, C-terminal domain"/>
    <property type="match status" value="1"/>
</dbReference>
<protein>
    <submittedName>
        <fullName evidence="9">Glyceraldehyde 3-phosphate dehydrogenase</fullName>
    </submittedName>
</protein>
<feature type="binding site" evidence="4">
    <location>
        <begin position="153"/>
        <end position="155"/>
    </location>
    <ligand>
        <name>D-glyceraldehyde 3-phosphate</name>
        <dbReference type="ChEBI" id="CHEBI:59776"/>
    </ligand>
</feature>
<feature type="binding site" evidence="5">
    <location>
        <position position="122"/>
    </location>
    <ligand>
        <name>NAD(+)</name>
        <dbReference type="ChEBI" id="CHEBI:57540"/>
    </ligand>
</feature>
<evidence type="ECO:0000256" key="4">
    <source>
        <dbReference type="PIRSR" id="PIRSR000149-2"/>
    </source>
</evidence>
<organism evidence="9 10">
    <name type="scientific">Neobacillus bataviensis</name>
    <dbReference type="NCBI Taxonomy" id="220685"/>
    <lineage>
        <taxon>Bacteria</taxon>
        <taxon>Bacillati</taxon>
        <taxon>Bacillota</taxon>
        <taxon>Bacilli</taxon>
        <taxon>Bacillales</taxon>
        <taxon>Bacillaceae</taxon>
        <taxon>Neobacillus</taxon>
    </lineage>
</organism>
<dbReference type="GO" id="GO:0016620">
    <property type="term" value="F:oxidoreductase activity, acting on the aldehyde or oxo group of donors, NAD or NADP as acceptor"/>
    <property type="evidence" value="ECO:0007669"/>
    <property type="project" value="InterPro"/>
</dbReference>
<dbReference type="InterPro" id="IPR020829">
    <property type="entry name" value="GlycerAld_3-P_DH_cat"/>
</dbReference>
<comment type="caution">
    <text evidence="9">The sequence shown here is derived from an EMBL/GenBank/DDBJ whole genome shotgun (WGS) entry which is preliminary data.</text>
</comment>
<evidence type="ECO:0000313" key="10">
    <source>
        <dbReference type="Proteomes" id="UP000319671"/>
    </source>
</evidence>
<evidence type="ECO:0000256" key="3">
    <source>
        <dbReference type="PIRSR" id="PIRSR000149-1"/>
    </source>
</evidence>
<dbReference type="SUPFAM" id="SSF51735">
    <property type="entry name" value="NAD(P)-binding Rossmann-fold domains"/>
    <property type="match status" value="1"/>
</dbReference>
<keyword evidence="5" id="KW-0547">Nucleotide-binding</keyword>
<dbReference type="InterPro" id="IPR020831">
    <property type="entry name" value="GlycerAld/Erythrose_P_DH"/>
</dbReference>
<feature type="binding site" evidence="4">
    <location>
        <position position="235"/>
    </location>
    <ligand>
        <name>D-glyceraldehyde 3-phosphate</name>
        <dbReference type="ChEBI" id="CHEBI:59776"/>
    </ligand>
</feature>
<evidence type="ECO:0000256" key="6">
    <source>
        <dbReference type="PIRSR" id="PIRSR000149-4"/>
    </source>
</evidence>
<feature type="binding site" evidence="4">
    <location>
        <position position="184"/>
    </location>
    <ligand>
        <name>D-glyceraldehyde 3-phosphate</name>
        <dbReference type="ChEBI" id="CHEBI:59776"/>
    </ligand>
</feature>
<reference evidence="9 10" key="1">
    <citation type="submission" date="2019-06" db="EMBL/GenBank/DDBJ databases">
        <title>Sorghum-associated microbial communities from plants grown in Nebraska, USA.</title>
        <authorList>
            <person name="Schachtman D."/>
        </authorList>
    </citation>
    <scope>NUCLEOTIDE SEQUENCE [LARGE SCALE GENOMIC DNA]</scope>
    <source>
        <strain evidence="9 10">2482</strain>
    </source>
</reference>
<keyword evidence="2" id="KW-0560">Oxidoreductase</keyword>
<dbReference type="Pfam" id="PF02800">
    <property type="entry name" value="Gp_dh_C"/>
    <property type="match status" value="1"/>
</dbReference>
<feature type="site" description="Activates thiol group during catalysis" evidence="6">
    <location>
        <position position="181"/>
    </location>
</feature>
<dbReference type="AlphaFoldDB" id="A0A561CN63"/>
<dbReference type="Gene3D" id="3.30.360.10">
    <property type="entry name" value="Dihydrodipicolinate Reductase, domain 2"/>
    <property type="match status" value="1"/>
</dbReference>
<evidence type="ECO:0000256" key="7">
    <source>
        <dbReference type="RuleBase" id="RU000397"/>
    </source>
</evidence>
<dbReference type="InterPro" id="IPR036291">
    <property type="entry name" value="NAD(P)-bd_dom_sf"/>
</dbReference>
<dbReference type="PANTHER" id="PTHR43148">
    <property type="entry name" value="GLYCERALDEHYDE-3-PHOSPHATE DEHYDROGENASE 2"/>
    <property type="match status" value="1"/>
</dbReference>
<dbReference type="Gene3D" id="3.40.50.720">
    <property type="entry name" value="NAD(P)-binding Rossmann-like Domain"/>
    <property type="match status" value="1"/>
</dbReference>
<dbReference type="PRINTS" id="PR00078">
    <property type="entry name" value="G3PDHDRGNASE"/>
</dbReference>
<dbReference type="CDD" id="cd18126">
    <property type="entry name" value="GAPDH_I_C"/>
    <property type="match status" value="1"/>
</dbReference>
<feature type="active site" description="Nucleophile" evidence="3">
    <location>
        <position position="154"/>
    </location>
</feature>
<dbReference type="RefSeq" id="WP_144567787.1">
    <property type="nucleotide sequence ID" value="NZ_VIVN01000017.1"/>
</dbReference>
<dbReference type="CDD" id="cd05214">
    <property type="entry name" value="GAPDH_I_N"/>
    <property type="match status" value="1"/>
</dbReference>
<dbReference type="GO" id="GO:0006006">
    <property type="term" value="P:glucose metabolic process"/>
    <property type="evidence" value="ECO:0007669"/>
    <property type="project" value="InterPro"/>
</dbReference>
<accession>A0A561CN63</accession>
<dbReference type="Proteomes" id="UP000319671">
    <property type="component" value="Unassembled WGS sequence"/>
</dbReference>
<gene>
    <name evidence="9" type="ORF">FB550_11757</name>
</gene>
<feature type="domain" description="Glyceraldehyde 3-phosphate dehydrogenase NAD(P) binding" evidence="8">
    <location>
        <begin position="3"/>
        <end position="154"/>
    </location>
</feature>
<dbReference type="SMART" id="SM00846">
    <property type="entry name" value="Gp_dh_N"/>
    <property type="match status" value="1"/>
</dbReference>
<dbReference type="NCBIfam" id="TIGR01534">
    <property type="entry name" value="GAPDH-I"/>
    <property type="match status" value="1"/>
</dbReference>
<feature type="binding site" evidence="5">
    <location>
        <begin position="12"/>
        <end position="13"/>
    </location>
    <ligand>
        <name>NAD(+)</name>
        <dbReference type="ChEBI" id="CHEBI:57540"/>
    </ligand>
</feature>
<evidence type="ECO:0000256" key="1">
    <source>
        <dbReference type="ARBA" id="ARBA00007406"/>
    </source>
</evidence>
<name>A0A561CN63_9BACI</name>
<dbReference type="InterPro" id="IPR006424">
    <property type="entry name" value="Glyceraldehyde-3-P_DH_1"/>
</dbReference>
<dbReference type="EMBL" id="VIVN01000017">
    <property type="protein sequence ID" value="TWD92504.1"/>
    <property type="molecule type" value="Genomic_DNA"/>
</dbReference>
<dbReference type="InterPro" id="IPR020828">
    <property type="entry name" value="GlycerAld_3-P_DH_NAD(P)-bd"/>
</dbReference>
<feature type="binding site" evidence="5">
    <location>
        <position position="314"/>
    </location>
    <ligand>
        <name>NAD(+)</name>
        <dbReference type="ChEBI" id="CHEBI:57540"/>
    </ligand>
</feature>
<evidence type="ECO:0000256" key="5">
    <source>
        <dbReference type="PIRSR" id="PIRSR000149-3"/>
    </source>
</evidence>
<evidence type="ECO:0000256" key="2">
    <source>
        <dbReference type="ARBA" id="ARBA00023002"/>
    </source>
</evidence>
<feature type="binding site" evidence="4">
    <location>
        <begin position="212"/>
        <end position="213"/>
    </location>
    <ligand>
        <name>D-glyceraldehyde 3-phosphate</name>
        <dbReference type="ChEBI" id="CHEBI:59776"/>
    </ligand>
</feature>
<dbReference type="PIRSF" id="PIRSF000149">
    <property type="entry name" value="GAP_DH"/>
    <property type="match status" value="1"/>
</dbReference>
<dbReference type="FunFam" id="3.30.360.10:FF:000002">
    <property type="entry name" value="Glyceraldehyde-3-phosphate dehydrogenase"/>
    <property type="match status" value="1"/>
</dbReference>
<evidence type="ECO:0000259" key="8">
    <source>
        <dbReference type="SMART" id="SM00846"/>
    </source>
</evidence>
<keyword evidence="10" id="KW-1185">Reference proteome</keyword>
<dbReference type="GO" id="GO:0051287">
    <property type="term" value="F:NAD binding"/>
    <property type="evidence" value="ECO:0007669"/>
    <property type="project" value="InterPro"/>
</dbReference>
<dbReference type="GO" id="GO:0050661">
    <property type="term" value="F:NADP binding"/>
    <property type="evidence" value="ECO:0007669"/>
    <property type="project" value="InterPro"/>
</dbReference>
<evidence type="ECO:0000313" key="9">
    <source>
        <dbReference type="EMBL" id="TWD92504.1"/>
    </source>
</evidence>
<proteinExistence type="inferred from homology"/>